<reference evidence="26" key="1">
    <citation type="journal article" date="2023" name="Mol. Phylogenet. Evol.">
        <title>Genome-scale phylogeny and comparative genomics of the fungal order Sordariales.</title>
        <authorList>
            <person name="Hensen N."/>
            <person name="Bonometti L."/>
            <person name="Westerberg I."/>
            <person name="Brannstrom I.O."/>
            <person name="Guillou S."/>
            <person name="Cros-Aarteil S."/>
            <person name="Calhoun S."/>
            <person name="Haridas S."/>
            <person name="Kuo A."/>
            <person name="Mondo S."/>
            <person name="Pangilinan J."/>
            <person name="Riley R."/>
            <person name="LaButti K."/>
            <person name="Andreopoulos B."/>
            <person name="Lipzen A."/>
            <person name="Chen C."/>
            <person name="Yan M."/>
            <person name="Daum C."/>
            <person name="Ng V."/>
            <person name="Clum A."/>
            <person name="Steindorff A."/>
            <person name="Ohm R.A."/>
            <person name="Martin F."/>
            <person name="Silar P."/>
            <person name="Natvig D.O."/>
            <person name="Lalanne C."/>
            <person name="Gautier V."/>
            <person name="Ament-Velasquez S.L."/>
            <person name="Kruys A."/>
            <person name="Hutchinson M.I."/>
            <person name="Powell A.J."/>
            <person name="Barry K."/>
            <person name="Miller A.N."/>
            <person name="Grigoriev I.V."/>
            <person name="Debuchy R."/>
            <person name="Gladieux P."/>
            <person name="Hiltunen Thoren M."/>
            <person name="Johannesson H."/>
        </authorList>
    </citation>
    <scope>NUCLEOTIDE SEQUENCE [LARGE SCALE GENOMIC DNA]</scope>
    <source>
        <strain evidence="26">CBS 284.82</strain>
    </source>
</reference>
<feature type="transmembrane region" description="Helical" evidence="23">
    <location>
        <begin position="322"/>
        <end position="348"/>
    </location>
</feature>
<keyword evidence="7 21" id="KW-0853">WD repeat</keyword>
<dbReference type="SMART" id="SM00320">
    <property type="entry name" value="WD40"/>
    <property type="match status" value="2"/>
</dbReference>
<organism evidence="25 26">
    <name type="scientific">Parachaetomium inaequale</name>
    <dbReference type="NCBI Taxonomy" id="2588326"/>
    <lineage>
        <taxon>Eukaryota</taxon>
        <taxon>Fungi</taxon>
        <taxon>Dikarya</taxon>
        <taxon>Ascomycota</taxon>
        <taxon>Pezizomycotina</taxon>
        <taxon>Sordariomycetes</taxon>
        <taxon>Sordariomycetidae</taxon>
        <taxon>Sordariales</taxon>
        <taxon>Chaetomiaceae</taxon>
        <taxon>Parachaetomium</taxon>
    </lineage>
</organism>
<evidence type="ECO:0000256" key="6">
    <source>
        <dbReference type="ARBA" id="ARBA00022548"/>
    </source>
</evidence>
<evidence type="ECO:0000313" key="25">
    <source>
        <dbReference type="EMBL" id="KAK4034884.1"/>
    </source>
</evidence>
<comment type="function">
    <text evidence="20">Escort protein required for cholesterol as well as lipid homeostasis. Regulates export of the SCAP-SREBP complex from the endoplasmic reticulum to the Golgi upon low cholesterol, thereby regulating the processing of sterol regulatory element-binding proteins (SREBPs) SREBF1/SREBP1 and SREBF2/SREBP2. At high sterol concentrations, formation of a ternary complex with INSIG (INSIG1 or INSIG2) leads to mask the ER export signal in SCAP, promoting retention of the complex in the endoplasmic reticulum. Low sterol concentrations trigger release of INSIG, a conformational change in the SSD domain of SCAP, unmasking of the ER export signal, promoting recruitment into COPII-coated vesicles and transport of the SCAP-SREBP to the Golgi: in the Golgi, SREBPs are then processed, releasing the transcription factor fragment of SREBPs from the membrane, its import into the nucleus and up-regulation of LDLR, INSIG1 and the mevalonate pathway. Binds cholesterol via its SSD domain.</text>
</comment>
<dbReference type="PROSITE" id="PS50082">
    <property type="entry name" value="WD_REPEATS_2"/>
    <property type="match status" value="1"/>
</dbReference>
<keyword evidence="16" id="KW-1207">Sterol metabolism</keyword>
<dbReference type="AlphaFoldDB" id="A0AAN6PAN4"/>
<keyword evidence="11 23" id="KW-1133">Transmembrane helix</keyword>
<gene>
    <name evidence="25" type="ORF">C8A01DRAFT_38650</name>
</gene>
<dbReference type="SUPFAM" id="SSF50978">
    <property type="entry name" value="WD40 repeat-like"/>
    <property type="match status" value="1"/>
</dbReference>
<keyword evidence="12" id="KW-0333">Golgi apparatus</keyword>
<evidence type="ECO:0000256" key="13">
    <source>
        <dbReference type="ARBA" id="ARBA00023098"/>
    </source>
</evidence>
<evidence type="ECO:0000256" key="8">
    <source>
        <dbReference type="ARBA" id="ARBA00022692"/>
    </source>
</evidence>
<dbReference type="GO" id="GO:0005789">
    <property type="term" value="C:endoplasmic reticulum membrane"/>
    <property type="evidence" value="ECO:0007669"/>
    <property type="project" value="UniProtKB-SubCell"/>
</dbReference>
<keyword evidence="9" id="KW-0677">Repeat</keyword>
<dbReference type="GO" id="GO:0032934">
    <property type="term" value="F:sterol binding"/>
    <property type="evidence" value="ECO:0007669"/>
    <property type="project" value="InterPro"/>
</dbReference>
<evidence type="ECO:0000256" key="18">
    <source>
        <dbReference type="ARBA" id="ARBA00023221"/>
    </source>
</evidence>
<evidence type="ECO:0000256" key="3">
    <source>
        <dbReference type="ARBA" id="ARBA00004653"/>
    </source>
</evidence>
<dbReference type="EMBL" id="MU854462">
    <property type="protein sequence ID" value="KAK4034884.1"/>
    <property type="molecule type" value="Genomic_DNA"/>
</dbReference>
<dbReference type="InterPro" id="IPR053958">
    <property type="entry name" value="HMGCR/SNAP/NPC1-like_SSD"/>
</dbReference>
<dbReference type="Proteomes" id="UP001303115">
    <property type="component" value="Unassembled WGS sequence"/>
</dbReference>
<feature type="compositionally biased region" description="Gly residues" evidence="22">
    <location>
        <begin position="1147"/>
        <end position="1159"/>
    </location>
</feature>
<evidence type="ECO:0000256" key="7">
    <source>
        <dbReference type="ARBA" id="ARBA00022574"/>
    </source>
</evidence>
<evidence type="ECO:0000256" key="9">
    <source>
        <dbReference type="ARBA" id="ARBA00022737"/>
    </source>
</evidence>
<keyword evidence="26" id="KW-1185">Reference proteome</keyword>
<feature type="region of interest" description="Disordered" evidence="22">
    <location>
        <begin position="978"/>
        <end position="1044"/>
    </location>
</feature>
<feature type="transmembrane region" description="Helical" evidence="23">
    <location>
        <begin position="291"/>
        <end position="310"/>
    </location>
</feature>
<keyword evidence="6" id="KW-0153">Cholesterol metabolism</keyword>
<evidence type="ECO:0000256" key="19">
    <source>
        <dbReference type="ARBA" id="ARBA00023329"/>
    </source>
</evidence>
<dbReference type="PROSITE" id="PS00678">
    <property type="entry name" value="WD_REPEATS_1"/>
    <property type="match status" value="1"/>
</dbReference>
<feature type="transmembrane region" description="Helical" evidence="23">
    <location>
        <begin position="499"/>
        <end position="516"/>
    </location>
</feature>
<keyword evidence="13" id="KW-0443">Lipid metabolism</keyword>
<feature type="compositionally biased region" description="Low complexity" evidence="22">
    <location>
        <begin position="995"/>
        <end position="1008"/>
    </location>
</feature>
<evidence type="ECO:0000256" key="15">
    <source>
        <dbReference type="ARBA" id="ARBA00023136"/>
    </source>
</evidence>
<feature type="transmembrane region" description="Helical" evidence="23">
    <location>
        <begin position="423"/>
        <end position="449"/>
    </location>
</feature>
<dbReference type="Pfam" id="PF12349">
    <property type="entry name" value="Sterol-sensing"/>
    <property type="match status" value="1"/>
</dbReference>
<dbReference type="InterPro" id="IPR015943">
    <property type="entry name" value="WD40/YVTN_repeat-like_dom_sf"/>
</dbReference>
<feature type="region of interest" description="Disordered" evidence="22">
    <location>
        <begin position="1140"/>
        <end position="1167"/>
    </location>
</feature>
<evidence type="ECO:0000259" key="24">
    <source>
        <dbReference type="PROSITE" id="PS50156"/>
    </source>
</evidence>
<dbReference type="InterPro" id="IPR001680">
    <property type="entry name" value="WD40_rpt"/>
</dbReference>
<evidence type="ECO:0000256" key="4">
    <source>
        <dbReference type="ARBA" id="ARBA00007410"/>
    </source>
</evidence>
<accession>A0AAN6PAN4</accession>
<feature type="compositionally biased region" description="Low complexity" evidence="22">
    <location>
        <begin position="1019"/>
        <end position="1039"/>
    </location>
</feature>
<evidence type="ECO:0000256" key="17">
    <source>
        <dbReference type="ARBA" id="ARBA00023180"/>
    </source>
</evidence>
<evidence type="ECO:0000256" key="10">
    <source>
        <dbReference type="ARBA" id="ARBA00022824"/>
    </source>
</evidence>
<dbReference type="InterPro" id="IPR030225">
    <property type="entry name" value="SCAP"/>
</dbReference>
<dbReference type="PROSITE" id="PS50156">
    <property type="entry name" value="SSD"/>
    <property type="match status" value="1"/>
</dbReference>
<feature type="transmembrane region" description="Helical" evidence="23">
    <location>
        <begin position="42"/>
        <end position="61"/>
    </location>
</feature>
<evidence type="ECO:0000256" key="21">
    <source>
        <dbReference type="PROSITE-ProRule" id="PRU00221"/>
    </source>
</evidence>
<evidence type="ECO:0000256" key="16">
    <source>
        <dbReference type="ARBA" id="ARBA00023166"/>
    </source>
</evidence>
<keyword evidence="15 23" id="KW-0472">Membrane</keyword>
<evidence type="ECO:0000256" key="14">
    <source>
        <dbReference type="ARBA" id="ARBA00023121"/>
    </source>
</evidence>
<dbReference type="PANTHER" id="PTHR46378:SF1">
    <property type="entry name" value="STEROL REGULATORY ELEMENT-BINDING PROTEIN CLEAVAGE-ACTIVATING PROTEIN"/>
    <property type="match status" value="1"/>
</dbReference>
<keyword evidence="17" id="KW-0325">Glycoprotein</keyword>
<evidence type="ECO:0000256" key="12">
    <source>
        <dbReference type="ARBA" id="ARBA00023034"/>
    </source>
</evidence>
<evidence type="ECO:0000256" key="20">
    <source>
        <dbReference type="ARBA" id="ARBA00045958"/>
    </source>
</evidence>
<dbReference type="InterPro" id="IPR036322">
    <property type="entry name" value="WD40_repeat_dom_sf"/>
</dbReference>
<evidence type="ECO:0000256" key="5">
    <source>
        <dbReference type="ARBA" id="ARBA00019541"/>
    </source>
</evidence>
<sequence length="1167" mass="128801">MLWYLLYPLRGTTEAPVLAPAHPLRRLFSRYGTWAARHVKTVLPLSGAVVFIFLYLFPFLYTTDAANITSGVSHLPHHVWTDAQPLRDGAVVEPDVVMRSIWVHGSYMKALERDVLLGALELQDEILGPTTDFNPRQAPGPPVLPDPDADLDRQQRDAFHIINGLTSQSWFFHSPLQYWSCSADNIAADQDLVTTVNEKKTQSTSVNTTLRHSIVFSGKRFEERQLVAADALVITLLHLRDSPVGRQWVKKAEALAQAQAAKLDRKWQIIPPDGRSTSNQLYQFQFQPMSWYDWVMLTLAYSLTISNLLLRLSKLRAVKSRLGLMVTILAQIAASIVSSFSVCAIFKIDLSRVPHYAYPLVMLAISMENSFRLINAVIMTSSTISISNRIGEAFGATAHIAIANRVQNSLILYGLSKITSSGVSAFCTFAAIATLFDFFYLATFFLTVLSVDVRQRELWELEKASLKGAKPSHGGLPRPLWVDGIYPIRLGETAMSTRIAGTIVLVGFVLIVQAHYTSEGGRQWLNKLFSLSWRDAGSTPKSSLLIDIHQARSPTSWLRLQDHETAREVIKVVKPWAHSYVARVYDPIIFVLKGADRTPDTREPLFLPAVYDFVHHQIPRFVVSLLTMLAALRLFTNHLIKDQAKDGAGPDHPDDEPLLSVQSLTKGHTLDVAILTASPSGQLVSVGLDRAIQVWDVPSGSRTRVLSDSEVPLENPFPVLDMALDDNSKWLALVSWQRVFLWNIEKQQWAGTRDIDLGGHRPEAVFFVTKTPYAAPSLILVRRNGVGLEMRMETEDSRDFVICKTPLVWAVSFTEKCNSQQQTPPIAILTASRKSCIHLVRQQNTEWLSTEVKLEGDPGAGGIHCLLPIPALSKYLVGRSQSVDLVDFDSSTVVHTFHTETMQPRTLKQISLSRAPQPGVTSLTLSYTSAETGDLVAHTYLPETENDATTPLSPVAPGPHDPWSLTKEVTKRITNPGAWEALPSGSIVGVRRRQTTASPPTTASSPIAGLRRRTAHALSPNNNKTHPNNSTSSTTQQKHQQQRGWEAWVLDLRPDTKSDFETRPLDEADSGSHLMISELGPMTRLGAMSVAVGLGDVVKVVSAGHEYFDRGRDGSLGMGGFGSGEGMQLQFQLQQVMGVGTRRKKGSGGGPGRASAGGGRGRRWSAN</sequence>
<dbReference type="GO" id="GO:0045540">
    <property type="term" value="P:regulation of cholesterol biosynthetic process"/>
    <property type="evidence" value="ECO:0007669"/>
    <property type="project" value="TreeGrafter"/>
</dbReference>
<feature type="repeat" description="WD" evidence="21">
    <location>
        <begin position="665"/>
        <end position="705"/>
    </location>
</feature>
<comment type="similarity">
    <text evidence="4">Belongs to the WD repeat SCAP family.</text>
</comment>
<dbReference type="InterPro" id="IPR000731">
    <property type="entry name" value="SSD"/>
</dbReference>
<feature type="domain" description="SSD" evidence="24">
    <location>
        <begin position="293"/>
        <end position="451"/>
    </location>
</feature>
<dbReference type="GO" id="GO:0000139">
    <property type="term" value="C:Golgi membrane"/>
    <property type="evidence" value="ECO:0007669"/>
    <property type="project" value="UniProtKB-SubCell"/>
</dbReference>
<keyword evidence="8 23" id="KW-0812">Transmembrane</keyword>
<keyword evidence="10" id="KW-0256">Endoplasmic reticulum</keyword>
<protein>
    <recommendedName>
        <fullName evidence="5">Sterol regulatory element-binding protein cleavage-activating protein</fullName>
    </recommendedName>
</protein>
<evidence type="ECO:0000256" key="22">
    <source>
        <dbReference type="SAM" id="MobiDB-lite"/>
    </source>
</evidence>
<dbReference type="GO" id="GO:0012507">
    <property type="term" value="C:ER to Golgi transport vesicle membrane"/>
    <property type="evidence" value="ECO:0007669"/>
    <property type="project" value="UniProtKB-SubCell"/>
</dbReference>
<evidence type="ECO:0000256" key="23">
    <source>
        <dbReference type="SAM" id="Phobius"/>
    </source>
</evidence>
<evidence type="ECO:0000256" key="2">
    <source>
        <dbReference type="ARBA" id="ARBA00004557"/>
    </source>
</evidence>
<evidence type="ECO:0000313" key="26">
    <source>
        <dbReference type="Proteomes" id="UP001303115"/>
    </source>
</evidence>
<dbReference type="InterPro" id="IPR019775">
    <property type="entry name" value="WD40_repeat_CS"/>
</dbReference>
<evidence type="ECO:0000256" key="11">
    <source>
        <dbReference type="ARBA" id="ARBA00022989"/>
    </source>
</evidence>
<proteinExistence type="inferred from homology"/>
<name>A0AAN6PAN4_9PEZI</name>
<keyword evidence="14" id="KW-0446">Lipid-binding</keyword>
<keyword evidence="18" id="KW-0753">Steroid metabolism</keyword>
<comment type="subcellular location">
    <subcellularLocation>
        <location evidence="2">Cytoplasmic vesicle</location>
        <location evidence="2">COPII-coated vesicle membrane</location>
        <topology evidence="2">Multi-pass membrane protein</topology>
    </subcellularLocation>
    <subcellularLocation>
        <location evidence="1">Endoplasmic reticulum membrane</location>
        <topology evidence="1">Multi-pass membrane protein</topology>
    </subcellularLocation>
    <subcellularLocation>
        <location evidence="3">Golgi apparatus membrane</location>
        <topology evidence="3">Multi-pass membrane protein</topology>
    </subcellularLocation>
</comment>
<dbReference type="GO" id="GO:0008203">
    <property type="term" value="P:cholesterol metabolic process"/>
    <property type="evidence" value="ECO:0007669"/>
    <property type="project" value="UniProtKB-KW"/>
</dbReference>
<dbReference type="Gene3D" id="2.130.10.10">
    <property type="entry name" value="YVTN repeat-like/Quinoprotein amine dehydrogenase"/>
    <property type="match status" value="1"/>
</dbReference>
<comment type="caution">
    <text evidence="25">The sequence shown here is derived from an EMBL/GenBank/DDBJ whole genome shotgun (WGS) entry which is preliminary data.</text>
</comment>
<evidence type="ECO:0000256" key="1">
    <source>
        <dbReference type="ARBA" id="ARBA00004477"/>
    </source>
</evidence>
<keyword evidence="19" id="KW-0968">Cytoplasmic vesicle</keyword>
<dbReference type="PANTHER" id="PTHR46378">
    <property type="entry name" value="STEROL REGULATORY ELEMENT-BINDING PROTEIN CLEAVAGE-ACTIVATING PROTEIN"/>
    <property type="match status" value="1"/>
</dbReference>
<dbReference type="GO" id="GO:0032936">
    <property type="term" value="C:SREBP-SCAP complex"/>
    <property type="evidence" value="ECO:0007669"/>
    <property type="project" value="TreeGrafter"/>
</dbReference>
<dbReference type="GO" id="GO:0032933">
    <property type="term" value="P:SREBP signaling pathway"/>
    <property type="evidence" value="ECO:0007669"/>
    <property type="project" value="InterPro"/>
</dbReference>